<name>A0ABT6J6S0_9GAMM</name>
<evidence type="ECO:0000259" key="7">
    <source>
        <dbReference type="Pfam" id="PF04055"/>
    </source>
</evidence>
<protein>
    <submittedName>
        <fullName evidence="8">Radical SAM protein</fullName>
    </submittedName>
</protein>
<evidence type="ECO:0000256" key="1">
    <source>
        <dbReference type="ARBA" id="ARBA00001966"/>
    </source>
</evidence>
<evidence type="ECO:0000256" key="5">
    <source>
        <dbReference type="ARBA" id="ARBA00023004"/>
    </source>
</evidence>
<evidence type="ECO:0000313" key="8">
    <source>
        <dbReference type="EMBL" id="MDH5822262.1"/>
    </source>
</evidence>
<organism evidence="8 9">
    <name type="scientific">Luteimonas endophytica</name>
    <dbReference type="NCBI Taxonomy" id="3042023"/>
    <lineage>
        <taxon>Bacteria</taxon>
        <taxon>Pseudomonadati</taxon>
        <taxon>Pseudomonadota</taxon>
        <taxon>Gammaproteobacteria</taxon>
        <taxon>Lysobacterales</taxon>
        <taxon>Lysobacteraceae</taxon>
        <taxon>Luteimonas</taxon>
    </lineage>
</organism>
<dbReference type="InterPro" id="IPR007197">
    <property type="entry name" value="rSAM"/>
</dbReference>
<sequence length="340" mass="38180">MAMFTDMALAEALTDRRLELIILPTEKCNFRCTYCYEDFANGRIAGKLVSGIKKLLDARVGTVHHITISWFGGEPLLAKDVILDVGSYAHDLCGSRGVSLLGAMTTNAYTLDRDLLSSLCAIRHSSYQITLDGDAEWHDKTRLLANRNGTFDRIWSNLLSYRSLEERFSISLRLHLHRENVESVRRLYQAILRNFGHDDRFGTYFHRISNLSGERGIPQSELSTDEYRKALAYVTGEKSPANVAADVNLSDYICYAAKPNSLLIRSDGRIGKCTVALDDPRNDIGTLHEDGTLAIDNEMARLWFHGYESMSEQSLGCPLSTLPPLKETPQWLGSTQVRLV</sequence>
<keyword evidence="4" id="KW-0479">Metal-binding</keyword>
<dbReference type="RefSeq" id="WP_280573125.1">
    <property type="nucleotide sequence ID" value="NZ_JARXRM010000019.1"/>
</dbReference>
<dbReference type="SFLD" id="SFLDS00029">
    <property type="entry name" value="Radical_SAM"/>
    <property type="match status" value="1"/>
</dbReference>
<dbReference type="PANTHER" id="PTHR43787">
    <property type="entry name" value="FEMO COFACTOR BIOSYNTHESIS PROTEIN NIFB-RELATED"/>
    <property type="match status" value="1"/>
</dbReference>
<dbReference type="CDD" id="cd01335">
    <property type="entry name" value="Radical_SAM"/>
    <property type="match status" value="1"/>
</dbReference>
<keyword evidence="3" id="KW-0949">S-adenosyl-L-methionine</keyword>
<evidence type="ECO:0000256" key="6">
    <source>
        <dbReference type="ARBA" id="ARBA00023014"/>
    </source>
</evidence>
<dbReference type="Gene3D" id="3.20.20.70">
    <property type="entry name" value="Aldolase class I"/>
    <property type="match status" value="1"/>
</dbReference>
<dbReference type="InterPro" id="IPR058240">
    <property type="entry name" value="rSAM_sf"/>
</dbReference>
<gene>
    <name evidence="8" type="ORF">QFW77_04565</name>
</gene>
<evidence type="ECO:0000256" key="2">
    <source>
        <dbReference type="ARBA" id="ARBA00022485"/>
    </source>
</evidence>
<comment type="cofactor">
    <cofactor evidence="1">
        <name>[4Fe-4S] cluster</name>
        <dbReference type="ChEBI" id="CHEBI:49883"/>
    </cofactor>
</comment>
<dbReference type="InterPro" id="IPR013785">
    <property type="entry name" value="Aldolase_TIM"/>
</dbReference>
<comment type="caution">
    <text evidence="8">The sequence shown here is derived from an EMBL/GenBank/DDBJ whole genome shotgun (WGS) entry which is preliminary data.</text>
</comment>
<keyword evidence="5" id="KW-0408">Iron</keyword>
<proteinExistence type="predicted"/>
<keyword evidence="2" id="KW-0004">4Fe-4S</keyword>
<dbReference type="PANTHER" id="PTHR43787:SF3">
    <property type="entry name" value="ARYLSULFATASE REGULATORY PROTEIN"/>
    <property type="match status" value="1"/>
</dbReference>
<evidence type="ECO:0000256" key="4">
    <source>
        <dbReference type="ARBA" id="ARBA00022723"/>
    </source>
</evidence>
<keyword evidence="9" id="KW-1185">Reference proteome</keyword>
<evidence type="ECO:0000313" key="9">
    <source>
        <dbReference type="Proteomes" id="UP001156940"/>
    </source>
</evidence>
<accession>A0ABT6J6S0</accession>
<evidence type="ECO:0000256" key="3">
    <source>
        <dbReference type="ARBA" id="ARBA00022691"/>
    </source>
</evidence>
<dbReference type="SUPFAM" id="SSF102114">
    <property type="entry name" value="Radical SAM enzymes"/>
    <property type="match status" value="1"/>
</dbReference>
<dbReference type="SFLD" id="SFLDG01067">
    <property type="entry name" value="SPASM/twitch_domain_containing"/>
    <property type="match status" value="1"/>
</dbReference>
<reference evidence="8 9" key="1">
    <citation type="submission" date="2023-04" db="EMBL/GenBank/DDBJ databases">
        <title>Luteimonas endophyticus RD2P54.</title>
        <authorList>
            <person name="Sun J.-Q."/>
        </authorList>
    </citation>
    <scope>NUCLEOTIDE SEQUENCE [LARGE SCALE GENOMIC DNA]</scope>
    <source>
        <strain evidence="8 9">RD2P54</strain>
    </source>
</reference>
<keyword evidence="6" id="KW-0411">Iron-sulfur</keyword>
<dbReference type="EMBL" id="JARXRM010000019">
    <property type="protein sequence ID" value="MDH5822262.1"/>
    <property type="molecule type" value="Genomic_DNA"/>
</dbReference>
<feature type="domain" description="Radical SAM core" evidence="7">
    <location>
        <begin position="23"/>
        <end position="189"/>
    </location>
</feature>
<dbReference type="Pfam" id="PF04055">
    <property type="entry name" value="Radical_SAM"/>
    <property type="match status" value="1"/>
</dbReference>
<dbReference type="Proteomes" id="UP001156940">
    <property type="component" value="Unassembled WGS sequence"/>
</dbReference>